<accession>A0AAN7L3Y2</accession>
<dbReference type="SMART" id="SM00367">
    <property type="entry name" value="LRR_CC"/>
    <property type="match status" value="13"/>
</dbReference>
<feature type="domain" description="F-box/LRR-repeat protein 15-like leucin rich repeat" evidence="1">
    <location>
        <begin position="459"/>
        <end position="616"/>
    </location>
</feature>
<dbReference type="InterPro" id="IPR006553">
    <property type="entry name" value="Leu-rich_rpt_Cys-con_subtyp"/>
</dbReference>
<dbReference type="FunFam" id="3.80.10.10:FF:001014">
    <property type="entry name" value="EIN3-binding F-box protein 1"/>
    <property type="match status" value="1"/>
</dbReference>
<dbReference type="GO" id="GO:0019005">
    <property type="term" value="C:SCF ubiquitin ligase complex"/>
    <property type="evidence" value="ECO:0007669"/>
    <property type="project" value="TreeGrafter"/>
</dbReference>
<evidence type="ECO:0000313" key="2">
    <source>
        <dbReference type="EMBL" id="KAK4774520.1"/>
    </source>
</evidence>
<dbReference type="AlphaFoldDB" id="A0AAN7L3Y2"/>
<sequence length="634" mass="67698">MPTLVNYNGGDGEFLSGGFFAHLCSMDAYYPPPKRARVLCSPHDAEVKDDHGPHRRPSIDVLPDECLFEIFRRVYGGRDRMSSASVCKRWLFLLGSMRRSEILNTEDEMEISLASGDEDGHPLTRCLEEKDTTDVRLAALAIGASTGRGLGKVSIRGSNSTVHGVSGIGLSYIARSNPSLKTLSLWSISSIGDESLSEIARECRSLEKLDLCLCPSISSKGLTAIARNCPSLTALTVESCARIGNESLEAVGKHCPRLQSIAIKDCPLVGDRGVVSLVSSASPVLGKIKLQGLSITDFSLAVIGHYGLAVTALVLNGLKDVTEKGFWVMGNAQGLKRLSSLTVISCGGLTDVSLGALGRCCTNLRQVCLRRCGFISDAGLLGFGKAAGALESFCLEGSSRISLAGVVGLLSNCGSRLKALAFSKCMGVKDLHGEAAISTISPCKSLRSFSIQNCPGFGDASIALVVRLCPGLHHIDFTGLWRITDSGLLPLFERCKEGLKTVNLTNCVTVTDEAIFALTRLHGVTLEMLSLDGCRKVSDSSLEAIGDNCLFINDLHLSRCSITDSGISILSSAEQICLQVLSLSGCSRLSHRSLPSLKRLGESLIGLNLQGCCSISITSVEFLRRSLRRCDIVF</sequence>
<dbReference type="Pfam" id="PF25372">
    <property type="entry name" value="DUF7885"/>
    <property type="match status" value="2"/>
</dbReference>
<dbReference type="InterPro" id="IPR057207">
    <property type="entry name" value="FBXL15_LRR"/>
</dbReference>
<comment type="caution">
    <text evidence="2">The sequence shown here is derived from an EMBL/GenBank/DDBJ whole genome shotgun (WGS) entry which is preliminary data.</text>
</comment>
<dbReference type="Gene3D" id="3.80.10.10">
    <property type="entry name" value="Ribonuclease Inhibitor"/>
    <property type="match status" value="3"/>
</dbReference>
<dbReference type="FunFam" id="3.80.10.10:FF:000595">
    <property type="entry name" value="EIN3-binding F-box protein 1"/>
    <property type="match status" value="1"/>
</dbReference>
<dbReference type="EMBL" id="JAXQNO010000019">
    <property type="protein sequence ID" value="KAK4774520.1"/>
    <property type="molecule type" value="Genomic_DNA"/>
</dbReference>
<evidence type="ECO:0000313" key="3">
    <source>
        <dbReference type="Proteomes" id="UP001346149"/>
    </source>
</evidence>
<gene>
    <name evidence="2" type="ORF">SAY86_009455</name>
</gene>
<protein>
    <recommendedName>
        <fullName evidence="1">F-box/LRR-repeat protein 15-like leucin rich repeat domain-containing protein</fullName>
    </recommendedName>
</protein>
<reference evidence="2 3" key="1">
    <citation type="journal article" date="2023" name="Hortic Res">
        <title>Pangenome of water caltrop reveals structural variations and asymmetric subgenome divergence after allopolyploidization.</title>
        <authorList>
            <person name="Zhang X."/>
            <person name="Chen Y."/>
            <person name="Wang L."/>
            <person name="Yuan Y."/>
            <person name="Fang M."/>
            <person name="Shi L."/>
            <person name="Lu R."/>
            <person name="Comes H.P."/>
            <person name="Ma Y."/>
            <person name="Chen Y."/>
            <person name="Huang G."/>
            <person name="Zhou Y."/>
            <person name="Zheng Z."/>
            <person name="Qiu Y."/>
        </authorList>
    </citation>
    <scope>NUCLEOTIDE SEQUENCE [LARGE SCALE GENOMIC DNA]</scope>
    <source>
        <strain evidence="2">F231</strain>
    </source>
</reference>
<feature type="domain" description="F-box/LRR-repeat protein 15-like leucin rich repeat" evidence="1">
    <location>
        <begin position="127"/>
        <end position="380"/>
    </location>
</feature>
<dbReference type="SUPFAM" id="SSF81383">
    <property type="entry name" value="F-box domain"/>
    <property type="match status" value="1"/>
</dbReference>
<organism evidence="2 3">
    <name type="scientific">Trapa natans</name>
    <name type="common">Water chestnut</name>
    <dbReference type="NCBI Taxonomy" id="22666"/>
    <lineage>
        <taxon>Eukaryota</taxon>
        <taxon>Viridiplantae</taxon>
        <taxon>Streptophyta</taxon>
        <taxon>Embryophyta</taxon>
        <taxon>Tracheophyta</taxon>
        <taxon>Spermatophyta</taxon>
        <taxon>Magnoliopsida</taxon>
        <taxon>eudicotyledons</taxon>
        <taxon>Gunneridae</taxon>
        <taxon>Pentapetalae</taxon>
        <taxon>rosids</taxon>
        <taxon>malvids</taxon>
        <taxon>Myrtales</taxon>
        <taxon>Lythraceae</taxon>
        <taxon>Trapa</taxon>
    </lineage>
</organism>
<name>A0AAN7L3Y2_TRANT</name>
<dbReference type="SUPFAM" id="SSF52047">
    <property type="entry name" value="RNI-like"/>
    <property type="match status" value="2"/>
</dbReference>
<dbReference type="InterPro" id="IPR032675">
    <property type="entry name" value="LRR_dom_sf"/>
</dbReference>
<dbReference type="GO" id="GO:0031146">
    <property type="term" value="P:SCF-dependent proteasomal ubiquitin-dependent protein catabolic process"/>
    <property type="evidence" value="ECO:0007669"/>
    <property type="project" value="TreeGrafter"/>
</dbReference>
<dbReference type="Proteomes" id="UP001346149">
    <property type="component" value="Unassembled WGS sequence"/>
</dbReference>
<dbReference type="CDD" id="cd22159">
    <property type="entry name" value="F-box_AtTIR1-like"/>
    <property type="match status" value="1"/>
</dbReference>
<dbReference type="PANTHER" id="PTHR13318">
    <property type="entry name" value="PARTNER OF PAIRED, ISOFORM B-RELATED"/>
    <property type="match status" value="1"/>
</dbReference>
<keyword evidence="3" id="KW-1185">Reference proteome</keyword>
<dbReference type="InterPro" id="IPR036047">
    <property type="entry name" value="F-box-like_dom_sf"/>
</dbReference>
<dbReference type="PANTHER" id="PTHR13318:SF178">
    <property type="entry name" value="OS02G0200900 PROTEIN"/>
    <property type="match status" value="1"/>
</dbReference>
<evidence type="ECO:0000259" key="1">
    <source>
        <dbReference type="Pfam" id="PF25372"/>
    </source>
</evidence>
<proteinExistence type="predicted"/>
<dbReference type="Gene3D" id="1.20.1280.50">
    <property type="match status" value="1"/>
</dbReference>